<evidence type="ECO:0000313" key="2">
    <source>
        <dbReference type="Proteomes" id="UP000256310"/>
    </source>
</evidence>
<dbReference type="OrthoDB" id="7876907at2"/>
<dbReference type="EMBL" id="QRDP01000004">
    <property type="protein sequence ID" value="RED16940.1"/>
    <property type="molecule type" value="Genomic_DNA"/>
</dbReference>
<evidence type="ECO:0000313" key="1">
    <source>
        <dbReference type="EMBL" id="RED16940.1"/>
    </source>
</evidence>
<sequence>MATQRSLFGLLRKDRFTILAAMLLFAQAIVPNGFMPVFAKDGPTIMLCTGQGLGLQAAALPADASAAMLALAEALDDNETPAETDTAPCDYAAAPNPISVPPAFSGAAVPVIRIDGIFPPAGLVAIGAGLAAPPPPQTGPPATF</sequence>
<reference evidence="1 2" key="1">
    <citation type="submission" date="2018-07" db="EMBL/GenBank/DDBJ databases">
        <title>Genomic Encyclopedia of Type Strains, Phase IV (KMG-IV): sequencing the most valuable type-strain genomes for metagenomic binning, comparative biology and taxonomic classification.</title>
        <authorList>
            <person name="Goeker M."/>
        </authorList>
    </citation>
    <scope>NUCLEOTIDE SEQUENCE [LARGE SCALE GENOMIC DNA]</scope>
    <source>
        <strain evidence="1 2">DSM 26725</strain>
    </source>
</reference>
<evidence type="ECO:0008006" key="3">
    <source>
        <dbReference type="Google" id="ProtNLM"/>
    </source>
</evidence>
<proteinExistence type="predicted"/>
<name>A0A3D9FGJ7_9SPHN</name>
<protein>
    <recommendedName>
        <fullName evidence="3">DUF2946 family protein</fullName>
    </recommendedName>
</protein>
<dbReference type="RefSeq" id="WP_116236286.1">
    <property type="nucleotide sequence ID" value="NZ_QRDP01000004.1"/>
</dbReference>
<dbReference type="AlphaFoldDB" id="A0A3D9FGJ7"/>
<keyword evidence="2" id="KW-1185">Reference proteome</keyword>
<organism evidence="1 2">
    <name type="scientific">Parasphingopyxis lamellibrachiae</name>
    <dbReference type="NCBI Taxonomy" id="680125"/>
    <lineage>
        <taxon>Bacteria</taxon>
        <taxon>Pseudomonadati</taxon>
        <taxon>Pseudomonadota</taxon>
        <taxon>Alphaproteobacteria</taxon>
        <taxon>Sphingomonadales</taxon>
        <taxon>Sphingomonadaceae</taxon>
        <taxon>Parasphingopyxis</taxon>
    </lineage>
</organism>
<dbReference type="Proteomes" id="UP000256310">
    <property type="component" value="Unassembled WGS sequence"/>
</dbReference>
<gene>
    <name evidence="1" type="ORF">DFR46_1974</name>
</gene>
<comment type="caution">
    <text evidence="1">The sequence shown here is derived from an EMBL/GenBank/DDBJ whole genome shotgun (WGS) entry which is preliminary data.</text>
</comment>
<accession>A0A3D9FGJ7</accession>